<evidence type="ECO:0000313" key="2">
    <source>
        <dbReference type="Proteomes" id="UP001164746"/>
    </source>
</evidence>
<accession>A0ABY7F8C2</accession>
<feature type="non-terminal residue" evidence="1">
    <location>
        <position position="826"/>
    </location>
</feature>
<evidence type="ECO:0008006" key="3">
    <source>
        <dbReference type="Google" id="ProtNLM"/>
    </source>
</evidence>
<dbReference type="EMBL" id="CP111022">
    <property type="protein sequence ID" value="WAR18455.1"/>
    <property type="molecule type" value="Genomic_DNA"/>
</dbReference>
<protein>
    <recommendedName>
        <fullName evidence="3">Short-chain collagen C4</fullName>
    </recommendedName>
</protein>
<sequence length="826" mass="92096">CKAGLEQRTFREKIAEQQTVIDKLQKTITERAVLSTLNYIAFDRNALSQYKSKRLTLGGRNVHVLVTAQRLFIWTCCRVTRNSSRCSCQLPVLNTAIILESTMTKNKVADLSIGLNTSLILEAEITDWDPPCAVCRTKRTTVIMIPGIRQCLDGWTMEYHGYLISGSYDHPAATEFVCLDVDPEVVSAGTSNNDGKLFYLTEIRCGSCSLCPPYANGRDLSCVLLRHINTFKHVTEQAQSTEDGSAYTRWGKSSCPGNGTETIYTELVAGAHYTHKGGAANYLCLTQQPSWNKYNDEEQAGGLVYGAEYEINFRSRQHFFGREITDEDPPCAVCRTERPTVIMIPGSRQCLDGWTMEYHGYLSSGFYGHDAASEYVCLDVDPEAILGGTSDNDGKLFYLTEVRCGASSLCPPYVNEHALFSVFNNIEFDRHVCVLESKSTEDGSTYTRWGKSSFPGNGTETIYTGLVAGSHYTQKATIVDNDEEQGGAIIYGAEYEFDHHSRSYFFGREITDQDPPCAVCRTERPTVIMIPGSRQCLDGWTMEYNGYLSSRYYDHPAATEFVCLDVDPEVISGGTSNNDSKLFYLTELRCLSSSLCPPYVNGRELSCVEILQKRMCVKCIKTAVPVALVDINMAFLTWITLILATLPPALCAEIGPSFDKFEYEFGVLKKLEQLERETKRLLEENNLQTSAISDLKEQIKKSKSTEDGSTYTRLGRQQFFGREITNEDPPCAVCRTERPTVIMIPGSRQCLDGWTMEYHGYLSSGHYGHDAASEYVCLDVDPEVILGGTSNNDGKLFYLTEVRCGSSSLCPPYVNGRELSCVVCSK</sequence>
<dbReference type="Proteomes" id="UP001164746">
    <property type="component" value="Chromosome 11"/>
</dbReference>
<evidence type="ECO:0000313" key="1">
    <source>
        <dbReference type="EMBL" id="WAR18455.1"/>
    </source>
</evidence>
<dbReference type="PANTHER" id="PTHR24024:SF18">
    <property type="entry name" value="SHORT-CHAIN COLLAGEN C4-LIKE"/>
    <property type="match status" value="1"/>
</dbReference>
<name>A0ABY7F8C2_MYAAR</name>
<keyword evidence="2" id="KW-1185">Reference proteome</keyword>
<gene>
    <name evidence="1" type="ORF">MAR_000293</name>
</gene>
<dbReference type="PANTHER" id="PTHR24024">
    <property type="entry name" value="PULMONARY SURFACTANT-ASSOCIATED PROTEIN A"/>
    <property type="match status" value="1"/>
</dbReference>
<organism evidence="1 2">
    <name type="scientific">Mya arenaria</name>
    <name type="common">Soft-shell clam</name>
    <dbReference type="NCBI Taxonomy" id="6604"/>
    <lineage>
        <taxon>Eukaryota</taxon>
        <taxon>Metazoa</taxon>
        <taxon>Spiralia</taxon>
        <taxon>Lophotrochozoa</taxon>
        <taxon>Mollusca</taxon>
        <taxon>Bivalvia</taxon>
        <taxon>Autobranchia</taxon>
        <taxon>Heteroconchia</taxon>
        <taxon>Euheterodonta</taxon>
        <taxon>Imparidentia</taxon>
        <taxon>Neoheterodontei</taxon>
        <taxon>Myida</taxon>
        <taxon>Myoidea</taxon>
        <taxon>Myidae</taxon>
        <taxon>Mya</taxon>
    </lineage>
</organism>
<dbReference type="InterPro" id="IPR051077">
    <property type="entry name" value="Ca-dependent_lectin"/>
</dbReference>
<proteinExistence type="predicted"/>
<reference evidence="1" key="1">
    <citation type="submission" date="2022-11" db="EMBL/GenBank/DDBJ databases">
        <title>Centuries of genome instability and evolution in soft-shell clam transmissible cancer (bioRxiv).</title>
        <authorList>
            <person name="Hart S.F.M."/>
            <person name="Yonemitsu M.A."/>
            <person name="Giersch R.M."/>
            <person name="Beal B.F."/>
            <person name="Arriagada G."/>
            <person name="Davis B.W."/>
            <person name="Ostrander E.A."/>
            <person name="Goff S.P."/>
            <person name="Metzger M.J."/>
        </authorList>
    </citation>
    <scope>NUCLEOTIDE SEQUENCE</scope>
    <source>
        <strain evidence="1">MELC-2E11</strain>
        <tissue evidence="1">Siphon/mantle</tissue>
    </source>
</reference>